<accession>A0AAD7L5I4</accession>
<dbReference type="Proteomes" id="UP001163823">
    <property type="component" value="Chromosome 11"/>
</dbReference>
<reference evidence="1" key="1">
    <citation type="journal article" date="2023" name="Science">
        <title>Elucidation of the pathway for biosynthesis of saponin adjuvants from the soapbark tree.</title>
        <authorList>
            <person name="Reed J."/>
            <person name="Orme A."/>
            <person name="El-Demerdash A."/>
            <person name="Owen C."/>
            <person name="Martin L.B.B."/>
            <person name="Misra R.C."/>
            <person name="Kikuchi S."/>
            <person name="Rejzek M."/>
            <person name="Martin A.C."/>
            <person name="Harkess A."/>
            <person name="Leebens-Mack J."/>
            <person name="Louveau T."/>
            <person name="Stephenson M.J."/>
            <person name="Osbourn A."/>
        </authorList>
    </citation>
    <scope>NUCLEOTIDE SEQUENCE</scope>
    <source>
        <strain evidence="1">S10</strain>
    </source>
</reference>
<dbReference type="AlphaFoldDB" id="A0AAD7L5I4"/>
<comment type="caution">
    <text evidence="1">The sequence shown here is derived from an EMBL/GenBank/DDBJ whole genome shotgun (WGS) entry which is preliminary data.</text>
</comment>
<dbReference type="EMBL" id="JARAOO010000011">
    <property type="protein sequence ID" value="KAJ7951714.1"/>
    <property type="molecule type" value="Genomic_DNA"/>
</dbReference>
<keyword evidence="2" id="KW-1185">Reference proteome</keyword>
<protein>
    <submittedName>
        <fullName evidence="1">Malic enzyme</fullName>
    </submittedName>
</protein>
<evidence type="ECO:0000313" key="2">
    <source>
        <dbReference type="Proteomes" id="UP001163823"/>
    </source>
</evidence>
<evidence type="ECO:0000313" key="1">
    <source>
        <dbReference type="EMBL" id="KAJ7951714.1"/>
    </source>
</evidence>
<dbReference type="KEGG" id="qsa:O6P43_027719"/>
<sequence>MISLNGSSFLNNTGISGSSSIIRRVQIRRSAPRLVTFASNSRTGDGNASFLMETTVKEMRDGSAVTDVDNKPIVAGGAQDVYGEDRATEDQSVTPWTSLLLGNRNDQLGEKKVLLVDFELYIVWNFYFFWFKI</sequence>
<gene>
    <name evidence="1" type="ORF">O6P43_027719</name>
</gene>
<organism evidence="1 2">
    <name type="scientific">Quillaja saponaria</name>
    <name type="common">Soap bark tree</name>
    <dbReference type="NCBI Taxonomy" id="32244"/>
    <lineage>
        <taxon>Eukaryota</taxon>
        <taxon>Viridiplantae</taxon>
        <taxon>Streptophyta</taxon>
        <taxon>Embryophyta</taxon>
        <taxon>Tracheophyta</taxon>
        <taxon>Spermatophyta</taxon>
        <taxon>Magnoliopsida</taxon>
        <taxon>eudicotyledons</taxon>
        <taxon>Gunneridae</taxon>
        <taxon>Pentapetalae</taxon>
        <taxon>rosids</taxon>
        <taxon>fabids</taxon>
        <taxon>Fabales</taxon>
        <taxon>Quillajaceae</taxon>
        <taxon>Quillaja</taxon>
    </lineage>
</organism>
<proteinExistence type="predicted"/>
<name>A0AAD7L5I4_QUISA</name>